<comment type="caution">
    <text evidence="1">The sequence shown here is derived from an EMBL/GenBank/DDBJ whole genome shotgun (WGS) entry which is preliminary data.</text>
</comment>
<proteinExistence type="predicted"/>
<accession>A0A8T2JCV4</accession>
<dbReference type="Proteomes" id="UP000812440">
    <property type="component" value="Chromosome 6"/>
</dbReference>
<name>A0A8T2JCV4_9PIPI</name>
<evidence type="ECO:0000313" key="2">
    <source>
        <dbReference type="Proteomes" id="UP000812440"/>
    </source>
</evidence>
<reference evidence="1" key="1">
    <citation type="thesis" date="2020" institute="ProQuest LLC" country="789 East Eisenhower Parkway, Ann Arbor, MI, USA">
        <title>Comparative Genomics and Chromosome Evolution.</title>
        <authorList>
            <person name="Mudd A.B."/>
        </authorList>
    </citation>
    <scope>NUCLEOTIDE SEQUENCE</scope>
    <source>
        <strain evidence="1">Female2</strain>
        <tissue evidence="1">Blood</tissue>
    </source>
</reference>
<protein>
    <submittedName>
        <fullName evidence="1">Uncharacterized protein</fullName>
    </submittedName>
</protein>
<dbReference type="AlphaFoldDB" id="A0A8T2JCV4"/>
<sequence>MIMQYSNRPCNRLLTNIPILLISHLSVRKKSQSKLTRVFQAPTTANLSAVSPICCIAQCTVKQHQAVESSPCAQTWEHLWPLVFRPLMHISLLTGIPSTPCDITLYARCSAAWCQLYRALVDAENEKWEGKLSIF</sequence>
<keyword evidence="2" id="KW-1185">Reference proteome</keyword>
<organism evidence="1 2">
    <name type="scientific">Hymenochirus boettgeri</name>
    <name type="common">Congo dwarf clawed frog</name>
    <dbReference type="NCBI Taxonomy" id="247094"/>
    <lineage>
        <taxon>Eukaryota</taxon>
        <taxon>Metazoa</taxon>
        <taxon>Chordata</taxon>
        <taxon>Craniata</taxon>
        <taxon>Vertebrata</taxon>
        <taxon>Euteleostomi</taxon>
        <taxon>Amphibia</taxon>
        <taxon>Batrachia</taxon>
        <taxon>Anura</taxon>
        <taxon>Pipoidea</taxon>
        <taxon>Pipidae</taxon>
        <taxon>Pipinae</taxon>
        <taxon>Hymenochirus</taxon>
    </lineage>
</organism>
<evidence type="ECO:0000313" key="1">
    <source>
        <dbReference type="EMBL" id="KAG8443095.1"/>
    </source>
</evidence>
<gene>
    <name evidence="1" type="ORF">GDO86_011784</name>
</gene>
<dbReference type="EMBL" id="JAACNH010000005">
    <property type="protein sequence ID" value="KAG8443095.1"/>
    <property type="molecule type" value="Genomic_DNA"/>
</dbReference>